<proteinExistence type="predicted"/>
<evidence type="ECO:0008006" key="4">
    <source>
        <dbReference type="Google" id="ProtNLM"/>
    </source>
</evidence>
<feature type="region of interest" description="Disordered" evidence="1">
    <location>
        <begin position="96"/>
        <end position="126"/>
    </location>
</feature>
<dbReference type="GeneID" id="93581799"/>
<dbReference type="OMA" id="AFGVVNF"/>
<keyword evidence="3" id="KW-1185">Reference proteome</keyword>
<dbReference type="RefSeq" id="XP_067477769.1">
    <property type="nucleotide sequence ID" value="XM_067629312.1"/>
</dbReference>
<sequence length="390" mass="44339">MPPQPHPHIHPQTLTHFLRAQAALYGRDITTTPNPQTWTPPPSSGGHLGRYLWTDAIGVLNFLTLHRIHPNPPSPTHYLTLATRLIESVHNTLGRTRDPPHSYLRNASPSHPLRGGLRIGKPSATGHDSDGQYHHYLTLWMYALNRMSVASKEGKWNALAVELGQAIHPKFFIRGVDGRRLDRMVWKMDTELERVLVGSEGNLDPVDGFVVFRLVRAYEIAHGGGNGVLEDEIEDYRRVMQRKGRQRVSDDLLDLGMGLWTAHLVEGDEEEWAGELLGRAVERVYDLFENKRYLERDPRYRLAFREFGAAMGIRCVAEQQAEKDTAVDLKVYADRIVDFWAPYMAGEEEDDLEDLRPITQVMYAAALFPGAFCRGFFDNEPVVPPVRNVY</sequence>
<name>A0A1L9UFU1_ASPBC</name>
<reference evidence="3" key="1">
    <citation type="journal article" date="2017" name="Genome Biol.">
        <title>Comparative genomics reveals high biological diversity and specific adaptations in the industrially and medically important fungal genus Aspergillus.</title>
        <authorList>
            <person name="de Vries R.P."/>
            <person name="Riley R."/>
            <person name="Wiebenga A."/>
            <person name="Aguilar-Osorio G."/>
            <person name="Amillis S."/>
            <person name="Uchima C.A."/>
            <person name="Anderluh G."/>
            <person name="Asadollahi M."/>
            <person name="Askin M."/>
            <person name="Barry K."/>
            <person name="Battaglia E."/>
            <person name="Bayram O."/>
            <person name="Benocci T."/>
            <person name="Braus-Stromeyer S.A."/>
            <person name="Caldana C."/>
            <person name="Canovas D."/>
            <person name="Cerqueira G.C."/>
            <person name="Chen F."/>
            <person name="Chen W."/>
            <person name="Choi C."/>
            <person name="Clum A."/>
            <person name="Dos Santos R.A."/>
            <person name="Damasio A.R."/>
            <person name="Diallinas G."/>
            <person name="Emri T."/>
            <person name="Fekete E."/>
            <person name="Flipphi M."/>
            <person name="Freyberg S."/>
            <person name="Gallo A."/>
            <person name="Gournas C."/>
            <person name="Habgood R."/>
            <person name="Hainaut M."/>
            <person name="Harispe M.L."/>
            <person name="Henrissat B."/>
            <person name="Hilden K.S."/>
            <person name="Hope R."/>
            <person name="Hossain A."/>
            <person name="Karabika E."/>
            <person name="Karaffa L."/>
            <person name="Karanyi Z."/>
            <person name="Krasevec N."/>
            <person name="Kuo A."/>
            <person name="Kusch H."/>
            <person name="LaButti K."/>
            <person name="Lagendijk E.L."/>
            <person name="Lapidus A."/>
            <person name="Levasseur A."/>
            <person name="Lindquist E."/>
            <person name="Lipzen A."/>
            <person name="Logrieco A.F."/>
            <person name="MacCabe A."/>
            <person name="Maekelae M.R."/>
            <person name="Malavazi I."/>
            <person name="Melin P."/>
            <person name="Meyer V."/>
            <person name="Mielnichuk N."/>
            <person name="Miskei M."/>
            <person name="Molnar A.P."/>
            <person name="Mule G."/>
            <person name="Ngan C.Y."/>
            <person name="Orejas M."/>
            <person name="Orosz E."/>
            <person name="Ouedraogo J.P."/>
            <person name="Overkamp K.M."/>
            <person name="Park H.-S."/>
            <person name="Perrone G."/>
            <person name="Piumi F."/>
            <person name="Punt P.J."/>
            <person name="Ram A.F."/>
            <person name="Ramon A."/>
            <person name="Rauscher S."/>
            <person name="Record E."/>
            <person name="Riano-Pachon D.M."/>
            <person name="Robert V."/>
            <person name="Roehrig J."/>
            <person name="Ruller R."/>
            <person name="Salamov A."/>
            <person name="Salih N.S."/>
            <person name="Samson R.A."/>
            <person name="Sandor E."/>
            <person name="Sanguinetti M."/>
            <person name="Schuetze T."/>
            <person name="Sepcic K."/>
            <person name="Shelest E."/>
            <person name="Sherlock G."/>
            <person name="Sophianopoulou V."/>
            <person name="Squina F.M."/>
            <person name="Sun H."/>
            <person name="Susca A."/>
            <person name="Todd R.B."/>
            <person name="Tsang A."/>
            <person name="Unkles S.E."/>
            <person name="van de Wiele N."/>
            <person name="van Rossen-Uffink D."/>
            <person name="Oliveira J.V."/>
            <person name="Vesth T.C."/>
            <person name="Visser J."/>
            <person name="Yu J.-H."/>
            <person name="Zhou M."/>
            <person name="Andersen M.R."/>
            <person name="Archer D.B."/>
            <person name="Baker S.E."/>
            <person name="Benoit I."/>
            <person name="Brakhage A.A."/>
            <person name="Braus G.H."/>
            <person name="Fischer R."/>
            <person name="Frisvad J.C."/>
            <person name="Goldman G.H."/>
            <person name="Houbraken J."/>
            <person name="Oakley B."/>
            <person name="Pocsi I."/>
            <person name="Scazzocchio C."/>
            <person name="Seiboth B."/>
            <person name="vanKuyk P.A."/>
            <person name="Wortman J."/>
            <person name="Dyer P.S."/>
            <person name="Grigoriev I.V."/>
        </authorList>
    </citation>
    <scope>NUCLEOTIDE SEQUENCE [LARGE SCALE GENOMIC DNA]</scope>
    <source>
        <strain evidence="3">CBS 101740 / IMI 381727 / IBT 21946</strain>
    </source>
</reference>
<dbReference type="AlphaFoldDB" id="A0A1L9UFU1"/>
<evidence type="ECO:0000313" key="3">
    <source>
        <dbReference type="Proteomes" id="UP000184499"/>
    </source>
</evidence>
<evidence type="ECO:0000256" key="1">
    <source>
        <dbReference type="SAM" id="MobiDB-lite"/>
    </source>
</evidence>
<gene>
    <name evidence="2" type="ORF">ASPBRDRAFT_76234</name>
</gene>
<dbReference type="VEuPathDB" id="FungiDB:ASPBRDRAFT_76234"/>
<dbReference type="OrthoDB" id="302966at2759"/>
<protein>
    <recommendedName>
        <fullName evidence="4">L-ascorbic acid binding protein</fullName>
    </recommendedName>
</protein>
<dbReference type="Proteomes" id="UP000184499">
    <property type="component" value="Unassembled WGS sequence"/>
</dbReference>
<dbReference type="STRING" id="767769.A0A1L9UFU1"/>
<evidence type="ECO:0000313" key="2">
    <source>
        <dbReference type="EMBL" id="OJJ70521.1"/>
    </source>
</evidence>
<accession>A0A1L9UFU1</accession>
<organism evidence="2 3">
    <name type="scientific">Aspergillus brasiliensis (strain CBS 101740 / IMI 381727 / IBT 21946)</name>
    <dbReference type="NCBI Taxonomy" id="767769"/>
    <lineage>
        <taxon>Eukaryota</taxon>
        <taxon>Fungi</taxon>
        <taxon>Dikarya</taxon>
        <taxon>Ascomycota</taxon>
        <taxon>Pezizomycotina</taxon>
        <taxon>Eurotiomycetes</taxon>
        <taxon>Eurotiomycetidae</taxon>
        <taxon>Eurotiales</taxon>
        <taxon>Aspergillaceae</taxon>
        <taxon>Aspergillus</taxon>
        <taxon>Aspergillus subgen. Circumdati</taxon>
    </lineage>
</organism>
<dbReference type="EMBL" id="KV878686">
    <property type="protein sequence ID" value="OJJ70521.1"/>
    <property type="molecule type" value="Genomic_DNA"/>
</dbReference>